<evidence type="ECO:0000259" key="1">
    <source>
        <dbReference type="Pfam" id="PF00534"/>
    </source>
</evidence>
<sequence>MKRIGVVVTNLAGSGAEKVALTQAKLFREKGHEVALFLLDNIQKYNTDDCDFPIVPLSNGKDTYKFLGRLGDFIYAKILESKMKKIGKFDLVISNLPRADRVVKLLAHHNKYFVIHISYKAELEKFSKKRARKKLKLYKFLYENENIITVANDIIKDFDVLDIKYKSATTIYNPFDFEEIKSKGNEAIEIGYEYIISPSAFREQKRYDVMLDAFKMIEHDIKLVILANSDDKLTKMIQERDLEDKVVVLGFQQNPYKYMKNAKLMIMGSDYEGFGMVIVESLILNTPVVSTDCPTGPREILTGDLSKWLVPVNNPKALAQKIDHALESNILIDEESINKFNKEYIYKEFEALWEK</sequence>
<dbReference type="AlphaFoldDB" id="A0A7M1S591"/>
<dbReference type="RefSeq" id="WP_197549058.1">
    <property type="nucleotide sequence ID" value="NZ_CP063164.1"/>
</dbReference>
<dbReference type="InterPro" id="IPR001296">
    <property type="entry name" value="Glyco_trans_1"/>
</dbReference>
<keyword evidence="2" id="KW-0808">Transferase</keyword>
<dbReference type="SUPFAM" id="SSF53756">
    <property type="entry name" value="UDP-Glycosyltransferase/glycogen phosphorylase"/>
    <property type="match status" value="1"/>
</dbReference>
<dbReference type="Pfam" id="PF00534">
    <property type="entry name" value="Glycos_transf_1"/>
    <property type="match status" value="1"/>
</dbReference>
<feature type="domain" description="Glycosyl transferase family 1" evidence="1">
    <location>
        <begin position="186"/>
        <end position="332"/>
    </location>
</feature>
<reference evidence="2 3" key="1">
    <citation type="submission" date="2020-10" db="EMBL/GenBank/DDBJ databases">
        <title>The genome of sulfurovum sp.</title>
        <authorList>
            <person name="Xie S."/>
            <person name="Shao Z."/>
            <person name="Jiang L."/>
        </authorList>
    </citation>
    <scope>NUCLEOTIDE SEQUENCE [LARGE SCALE GENOMIC DNA]</scope>
    <source>
        <strain evidence="2 3">ST-419</strain>
    </source>
</reference>
<organism evidence="2 3">
    <name type="scientific">Sulfurovum indicum</name>
    <dbReference type="NCBI Taxonomy" id="2779528"/>
    <lineage>
        <taxon>Bacteria</taxon>
        <taxon>Pseudomonadati</taxon>
        <taxon>Campylobacterota</taxon>
        <taxon>Epsilonproteobacteria</taxon>
        <taxon>Campylobacterales</taxon>
        <taxon>Sulfurovaceae</taxon>
        <taxon>Sulfurovum</taxon>
    </lineage>
</organism>
<keyword evidence="3" id="KW-1185">Reference proteome</keyword>
<name>A0A7M1S591_9BACT</name>
<gene>
    <name evidence="2" type="ORF">IMZ28_02335</name>
</gene>
<accession>A0A7M1S591</accession>
<dbReference type="CDD" id="cd03811">
    <property type="entry name" value="GT4_GT28_WabH-like"/>
    <property type="match status" value="1"/>
</dbReference>
<proteinExistence type="predicted"/>
<dbReference type="PANTHER" id="PTHR12526:SF638">
    <property type="entry name" value="SPORE COAT PROTEIN SA"/>
    <property type="match status" value="1"/>
</dbReference>
<dbReference type="KEGG" id="sinu:IMZ28_02335"/>
<evidence type="ECO:0000313" key="2">
    <source>
        <dbReference type="EMBL" id="QOR62334.1"/>
    </source>
</evidence>
<protein>
    <submittedName>
        <fullName evidence="2">Glycosyltransferase</fullName>
    </submittedName>
</protein>
<dbReference type="PANTHER" id="PTHR12526">
    <property type="entry name" value="GLYCOSYLTRANSFERASE"/>
    <property type="match status" value="1"/>
</dbReference>
<evidence type="ECO:0000313" key="3">
    <source>
        <dbReference type="Proteomes" id="UP000595074"/>
    </source>
</evidence>
<dbReference type="Gene3D" id="3.40.50.2000">
    <property type="entry name" value="Glycogen Phosphorylase B"/>
    <property type="match status" value="2"/>
</dbReference>
<dbReference type="EMBL" id="CP063164">
    <property type="protein sequence ID" value="QOR62334.1"/>
    <property type="molecule type" value="Genomic_DNA"/>
</dbReference>
<dbReference type="Proteomes" id="UP000595074">
    <property type="component" value="Chromosome"/>
</dbReference>
<dbReference type="GO" id="GO:0016757">
    <property type="term" value="F:glycosyltransferase activity"/>
    <property type="evidence" value="ECO:0007669"/>
    <property type="project" value="InterPro"/>
</dbReference>